<evidence type="ECO:0000313" key="2">
    <source>
        <dbReference type="EMBL" id="QDV73434.1"/>
    </source>
</evidence>
<keyword evidence="2" id="KW-0808">Transferase</keyword>
<evidence type="ECO:0000256" key="1">
    <source>
        <dbReference type="SAM" id="Phobius"/>
    </source>
</evidence>
<dbReference type="Pfam" id="PF01148">
    <property type="entry name" value="CTP_transf_1"/>
    <property type="match status" value="1"/>
</dbReference>
<keyword evidence="3" id="KW-1185">Reference proteome</keyword>
<keyword evidence="1" id="KW-1133">Transmembrane helix</keyword>
<gene>
    <name evidence="2" type="primary">cdsA_2</name>
    <name evidence="2" type="ORF">Spa11_16300</name>
</gene>
<feature type="transmembrane region" description="Helical" evidence="1">
    <location>
        <begin position="151"/>
        <end position="171"/>
    </location>
</feature>
<dbReference type="EMBL" id="CP036349">
    <property type="protein sequence ID" value="QDV73434.1"/>
    <property type="molecule type" value="Genomic_DNA"/>
</dbReference>
<dbReference type="GO" id="GO:0004605">
    <property type="term" value="F:phosphatidate cytidylyltransferase activity"/>
    <property type="evidence" value="ECO:0007669"/>
    <property type="project" value="UniProtKB-EC"/>
</dbReference>
<reference evidence="2 3" key="1">
    <citation type="submission" date="2019-02" db="EMBL/GenBank/DDBJ databases">
        <title>Deep-cultivation of Planctomycetes and their phenomic and genomic characterization uncovers novel biology.</title>
        <authorList>
            <person name="Wiegand S."/>
            <person name="Jogler M."/>
            <person name="Boedeker C."/>
            <person name="Pinto D."/>
            <person name="Vollmers J."/>
            <person name="Rivas-Marin E."/>
            <person name="Kohn T."/>
            <person name="Peeters S.H."/>
            <person name="Heuer A."/>
            <person name="Rast P."/>
            <person name="Oberbeckmann S."/>
            <person name="Bunk B."/>
            <person name="Jeske O."/>
            <person name="Meyerdierks A."/>
            <person name="Storesund J.E."/>
            <person name="Kallscheuer N."/>
            <person name="Luecker S."/>
            <person name="Lage O.M."/>
            <person name="Pohl T."/>
            <person name="Merkel B.J."/>
            <person name="Hornburger P."/>
            <person name="Mueller R.-W."/>
            <person name="Bruemmer F."/>
            <person name="Labrenz M."/>
            <person name="Spormann A.M."/>
            <person name="Op den Camp H."/>
            <person name="Overmann J."/>
            <person name="Amann R."/>
            <person name="Jetten M.S.M."/>
            <person name="Mascher T."/>
            <person name="Medema M.H."/>
            <person name="Devos D.P."/>
            <person name="Kaster A.-K."/>
            <person name="Ovreas L."/>
            <person name="Rohde M."/>
            <person name="Galperin M.Y."/>
            <person name="Jogler C."/>
        </authorList>
    </citation>
    <scope>NUCLEOTIDE SEQUENCE [LARGE SCALE GENOMIC DNA]</scope>
    <source>
        <strain evidence="2 3">Spa11</strain>
    </source>
</reference>
<feature type="transmembrane region" description="Helical" evidence="1">
    <location>
        <begin position="95"/>
        <end position="113"/>
    </location>
</feature>
<proteinExistence type="predicted"/>
<dbReference type="Proteomes" id="UP000316426">
    <property type="component" value="Chromosome"/>
</dbReference>
<dbReference type="PANTHER" id="PTHR43535">
    <property type="entry name" value="PHOSPHATIDATE CYTIDYLYLTRANSFERASE"/>
    <property type="match status" value="1"/>
</dbReference>
<name>A0A518K6M2_9BACT</name>
<dbReference type="PANTHER" id="PTHR43535:SF1">
    <property type="entry name" value="PHOSPHATIDATE CYTIDYLYLTRANSFERASE"/>
    <property type="match status" value="1"/>
</dbReference>
<dbReference type="KEGG" id="bmei:Spa11_16300"/>
<organism evidence="2 3">
    <name type="scientific">Botrimarina mediterranea</name>
    <dbReference type="NCBI Taxonomy" id="2528022"/>
    <lineage>
        <taxon>Bacteria</taxon>
        <taxon>Pseudomonadati</taxon>
        <taxon>Planctomycetota</taxon>
        <taxon>Planctomycetia</taxon>
        <taxon>Pirellulales</taxon>
        <taxon>Lacipirellulaceae</taxon>
        <taxon>Botrimarina</taxon>
    </lineage>
</organism>
<dbReference type="AlphaFoldDB" id="A0A518K6M2"/>
<feature type="transmembrane region" description="Helical" evidence="1">
    <location>
        <begin position="119"/>
        <end position="139"/>
    </location>
</feature>
<keyword evidence="2" id="KW-0548">Nucleotidyltransferase</keyword>
<keyword evidence="1" id="KW-0812">Transmembrane</keyword>
<feature type="transmembrane region" description="Helical" evidence="1">
    <location>
        <begin position="183"/>
        <end position="202"/>
    </location>
</feature>
<dbReference type="GO" id="GO:0005886">
    <property type="term" value="C:plasma membrane"/>
    <property type="evidence" value="ECO:0007669"/>
    <property type="project" value="TreeGrafter"/>
</dbReference>
<dbReference type="RefSeq" id="WP_145110439.1">
    <property type="nucleotide sequence ID" value="NZ_CP036349.1"/>
</dbReference>
<feature type="transmembrane region" description="Helical" evidence="1">
    <location>
        <begin position="48"/>
        <end position="74"/>
    </location>
</feature>
<dbReference type="GO" id="GO:0009273">
    <property type="term" value="P:peptidoglycan-based cell wall biogenesis"/>
    <property type="evidence" value="ECO:0007669"/>
    <property type="project" value="TreeGrafter"/>
</dbReference>
<feature type="transmembrane region" description="Helical" evidence="1">
    <location>
        <begin position="223"/>
        <end position="243"/>
    </location>
</feature>
<keyword evidence="1" id="KW-0472">Membrane</keyword>
<dbReference type="EC" id="2.7.7.41" evidence="2"/>
<sequence>MPHLTNWAFAAVVVVLLGMATFVGWGLGRQPQWGLNPAAIEAFNRRVRSWWVICTLLAIALLSPTITVVLFGLISFASLREFITLTPTRHSDHRALFWVFFFFLPLQYVLVAYNAYDAFAVMIPVFALVFIPTRIAIAGDPKRFLERVAKIQVGLLICVYNLSYAPALLFLEAEGLTYSKNARLLFLLVLLSLLSEAVQFAWSRLYGRHVIAPAINQSRTWEGFLGSSATIALVGAALHSVGATPFETLWQAAVASLLVAVMGFAGAMTLSAVKRDRRVQDYGALTEGQPGVLDRADALCFAAPVFYHVTKWFLS</sequence>
<feature type="transmembrane region" description="Helical" evidence="1">
    <location>
        <begin position="7"/>
        <end position="28"/>
    </location>
</feature>
<evidence type="ECO:0000313" key="3">
    <source>
        <dbReference type="Proteomes" id="UP000316426"/>
    </source>
</evidence>
<protein>
    <submittedName>
        <fullName evidence="2">Phosphatidate cytidylyltransferase</fullName>
        <ecNumber evidence="2">2.7.7.41</ecNumber>
    </submittedName>
</protein>
<feature type="transmembrane region" description="Helical" evidence="1">
    <location>
        <begin position="249"/>
        <end position="270"/>
    </location>
</feature>
<accession>A0A518K6M2</accession>